<feature type="domain" description="Ubiquitin-like protease family profile" evidence="6">
    <location>
        <begin position="173"/>
        <end position="359"/>
    </location>
</feature>
<organism evidence="8">
    <name type="scientific">Selaginella moellendorffii</name>
    <name type="common">Spikemoss</name>
    <dbReference type="NCBI Taxonomy" id="88036"/>
    <lineage>
        <taxon>Eukaryota</taxon>
        <taxon>Viridiplantae</taxon>
        <taxon>Streptophyta</taxon>
        <taxon>Embryophyta</taxon>
        <taxon>Tracheophyta</taxon>
        <taxon>Lycopodiopsida</taxon>
        <taxon>Selaginellales</taxon>
        <taxon>Selaginellaceae</taxon>
        <taxon>Selaginella</taxon>
    </lineage>
</organism>
<dbReference type="Pfam" id="PF02902">
    <property type="entry name" value="Peptidase_C48"/>
    <property type="match status" value="1"/>
</dbReference>
<comment type="similarity">
    <text evidence="1">Belongs to the peptidase C48 family.</text>
</comment>
<keyword evidence="8" id="KW-1185">Reference proteome</keyword>
<dbReference type="KEGG" id="smo:SELMODRAFT_402785"/>
<evidence type="ECO:0000256" key="3">
    <source>
        <dbReference type="ARBA" id="ARBA00022801"/>
    </source>
</evidence>
<name>D8QN16_SELML</name>
<dbReference type="eggNOG" id="KOG0779">
    <property type="taxonomic scope" value="Eukaryota"/>
</dbReference>
<dbReference type="PANTHER" id="PTHR47764">
    <property type="entry name" value="UBIQUITIN-LIKE-SPECIFIC PROTEASE 2B-RELATED"/>
    <property type="match status" value="1"/>
</dbReference>
<dbReference type="Proteomes" id="UP000001514">
    <property type="component" value="Unassembled WGS sequence"/>
</dbReference>
<dbReference type="OMA" id="FALELHH"/>
<evidence type="ECO:0000259" key="6">
    <source>
        <dbReference type="PROSITE" id="PS50600"/>
    </source>
</evidence>
<dbReference type="PROSITE" id="PS51257">
    <property type="entry name" value="PROKAR_LIPOPROTEIN"/>
    <property type="match status" value="1"/>
</dbReference>
<dbReference type="STRING" id="88036.D8QN16"/>
<gene>
    <name evidence="7" type="ORF">SELMODRAFT_402785</name>
</gene>
<evidence type="ECO:0000256" key="4">
    <source>
        <dbReference type="SAM" id="MobiDB-lite"/>
    </source>
</evidence>
<accession>D8QN16</accession>
<feature type="region of interest" description="Disordered" evidence="4">
    <location>
        <begin position="23"/>
        <end position="69"/>
    </location>
</feature>
<dbReference type="AlphaFoldDB" id="D8QN16"/>
<keyword evidence="3" id="KW-0378">Hydrolase</keyword>
<dbReference type="PANTHER" id="PTHR47764:SF2">
    <property type="entry name" value="UBIQUITIN-LIKE PROTEASE FAMILY PROFILE DOMAIN-CONTAINING PROTEIN"/>
    <property type="match status" value="1"/>
</dbReference>
<proteinExistence type="inferred from homology"/>
<feature type="chain" id="PRO_5003121047" description="Ubiquitin-like protease family profile domain-containing protein" evidence="5">
    <location>
        <begin position="24"/>
        <end position="440"/>
    </location>
</feature>
<evidence type="ECO:0000256" key="5">
    <source>
        <dbReference type="SAM" id="SignalP"/>
    </source>
</evidence>
<evidence type="ECO:0000313" key="8">
    <source>
        <dbReference type="Proteomes" id="UP000001514"/>
    </source>
</evidence>
<evidence type="ECO:0000313" key="7">
    <source>
        <dbReference type="EMBL" id="EFJ38027.1"/>
    </source>
</evidence>
<dbReference type="SUPFAM" id="SSF54001">
    <property type="entry name" value="Cysteine proteinases"/>
    <property type="match status" value="1"/>
</dbReference>
<dbReference type="InParanoid" id="D8QN16"/>
<sequence length="440" mass="50613">MRMIRETCMCSSFFLIGCAAVSGGERKRKKKADGDWNPSPASARKNRAPPAGSSVGSRTRSKKAGNVVERTDKGVLPVLSYKNVVQLDDLEEDGAPSVRELDEDKREKEKLEEGRRESAKEELEEDRKEERAIEELKAEKQRVKEQPRILLQEALSMSRLHSLVYPQDDPDPVTITSNDIDLLRPSAFLNDTIIDFYIKHLQMTMSDDEKAKTYFFNSFFFPKLVDLSALPADEARAAFARLEKWTKKEDIFQKDYIFIPVSRSLHWSLLVICYLSDMLPTDSDLHTVSTRILHFDSLTGFHSDIEPFVRKLEWNRRKTSEKEDRKYHFDQIKFVRVEVPQQDNLHDCGLFLLHYVELFLERCFTSKSSLSLITVNWFDPAEASAKRFQLLRLIHGMLTAKLDSQGESNPSPIHLWKHGNDLNSSPDDAEELVMFHGSSP</sequence>
<feature type="compositionally biased region" description="Basic and acidic residues" evidence="4">
    <location>
        <begin position="99"/>
        <end position="130"/>
    </location>
</feature>
<dbReference type="InterPro" id="IPR038765">
    <property type="entry name" value="Papain-like_cys_pep_sf"/>
</dbReference>
<dbReference type="GO" id="GO:0006508">
    <property type="term" value="P:proteolysis"/>
    <property type="evidence" value="ECO:0007669"/>
    <property type="project" value="UniProtKB-KW"/>
</dbReference>
<dbReference type="Gramene" id="EFJ38027">
    <property type="protein sequence ID" value="EFJ38027"/>
    <property type="gene ID" value="SELMODRAFT_402785"/>
</dbReference>
<protein>
    <recommendedName>
        <fullName evidence="6">Ubiquitin-like protease family profile domain-containing protein</fullName>
    </recommendedName>
</protein>
<dbReference type="InterPro" id="IPR003653">
    <property type="entry name" value="Peptidase_C48_C"/>
</dbReference>
<dbReference type="PROSITE" id="PS50600">
    <property type="entry name" value="ULP_PROTEASE"/>
    <property type="match status" value="1"/>
</dbReference>
<evidence type="ECO:0000256" key="1">
    <source>
        <dbReference type="ARBA" id="ARBA00005234"/>
    </source>
</evidence>
<reference evidence="7 8" key="1">
    <citation type="journal article" date="2011" name="Science">
        <title>The Selaginella genome identifies genetic changes associated with the evolution of vascular plants.</title>
        <authorList>
            <person name="Banks J.A."/>
            <person name="Nishiyama T."/>
            <person name="Hasebe M."/>
            <person name="Bowman J.L."/>
            <person name="Gribskov M."/>
            <person name="dePamphilis C."/>
            <person name="Albert V.A."/>
            <person name="Aono N."/>
            <person name="Aoyama T."/>
            <person name="Ambrose B.A."/>
            <person name="Ashton N.W."/>
            <person name="Axtell M.J."/>
            <person name="Barker E."/>
            <person name="Barker M.S."/>
            <person name="Bennetzen J.L."/>
            <person name="Bonawitz N.D."/>
            <person name="Chapple C."/>
            <person name="Cheng C."/>
            <person name="Correa L.G."/>
            <person name="Dacre M."/>
            <person name="DeBarry J."/>
            <person name="Dreyer I."/>
            <person name="Elias M."/>
            <person name="Engstrom E.M."/>
            <person name="Estelle M."/>
            <person name="Feng L."/>
            <person name="Finet C."/>
            <person name="Floyd S.K."/>
            <person name="Frommer W.B."/>
            <person name="Fujita T."/>
            <person name="Gramzow L."/>
            <person name="Gutensohn M."/>
            <person name="Harholt J."/>
            <person name="Hattori M."/>
            <person name="Heyl A."/>
            <person name="Hirai T."/>
            <person name="Hiwatashi Y."/>
            <person name="Ishikawa M."/>
            <person name="Iwata M."/>
            <person name="Karol K.G."/>
            <person name="Koehler B."/>
            <person name="Kolukisaoglu U."/>
            <person name="Kubo M."/>
            <person name="Kurata T."/>
            <person name="Lalonde S."/>
            <person name="Li K."/>
            <person name="Li Y."/>
            <person name="Litt A."/>
            <person name="Lyons E."/>
            <person name="Manning G."/>
            <person name="Maruyama T."/>
            <person name="Michael T.P."/>
            <person name="Mikami K."/>
            <person name="Miyazaki S."/>
            <person name="Morinaga S."/>
            <person name="Murata T."/>
            <person name="Mueller-Roeber B."/>
            <person name="Nelson D.R."/>
            <person name="Obara M."/>
            <person name="Oguri Y."/>
            <person name="Olmstead R.G."/>
            <person name="Onodera N."/>
            <person name="Petersen B.L."/>
            <person name="Pils B."/>
            <person name="Prigge M."/>
            <person name="Rensing S.A."/>
            <person name="Riano-Pachon D.M."/>
            <person name="Roberts A.W."/>
            <person name="Sato Y."/>
            <person name="Scheller H.V."/>
            <person name="Schulz B."/>
            <person name="Schulz C."/>
            <person name="Shakirov E.V."/>
            <person name="Shibagaki N."/>
            <person name="Shinohara N."/>
            <person name="Shippen D.E."/>
            <person name="Soerensen I."/>
            <person name="Sotooka R."/>
            <person name="Sugimoto N."/>
            <person name="Sugita M."/>
            <person name="Sumikawa N."/>
            <person name="Tanurdzic M."/>
            <person name="Theissen G."/>
            <person name="Ulvskov P."/>
            <person name="Wakazuki S."/>
            <person name="Weng J.K."/>
            <person name="Willats W.W."/>
            <person name="Wipf D."/>
            <person name="Wolf P.G."/>
            <person name="Yang L."/>
            <person name="Zimmer A.D."/>
            <person name="Zhu Q."/>
            <person name="Mitros T."/>
            <person name="Hellsten U."/>
            <person name="Loque D."/>
            <person name="Otillar R."/>
            <person name="Salamov A."/>
            <person name="Schmutz J."/>
            <person name="Shapiro H."/>
            <person name="Lindquist E."/>
            <person name="Lucas S."/>
            <person name="Rokhsar D."/>
            <person name="Grigoriev I.V."/>
        </authorList>
    </citation>
    <scope>NUCLEOTIDE SEQUENCE [LARGE SCALE GENOMIC DNA]</scope>
</reference>
<keyword evidence="2" id="KW-0645">Protease</keyword>
<dbReference type="GO" id="GO:0004197">
    <property type="term" value="F:cysteine-type endopeptidase activity"/>
    <property type="evidence" value="ECO:0000318"/>
    <property type="project" value="GO_Central"/>
</dbReference>
<dbReference type="Gene3D" id="3.30.310.130">
    <property type="entry name" value="Ubiquitin-related"/>
    <property type="match status" value="1"/>
</dbReference>
<feature type="region of interest" description="Disordered" evidence="4">
    <location>
        <begin position="92"/>
        <end position="130"/>
    </location>
</feature>
<keyword evidence="5" id="KW-0732">Signal</keyword>
<dbReference type="HOGENOM" id="CLU_623181_0_0_1"/>
<dbReference type="Gene3D" id="1.10.418.20">
    <property type="match status" value="1"/>
</dbReference>
<evidence type="ECO:0000256" key="2">
    <source>
        <dbReference type="ARBA" id="ARBA00022670"/>
    </source>
</evidence>
<dbReference type="EMBL" id="GL377565">
    <property type="protein sequence ID" value="EFJ38027.1"/>
    <property type="molecule type" value="Genomic_DNA"/>
</dbReference>
<feature type="signal peptide" evidence="5">
    <location>
        <begin position="1"/>
        <end position="23"/>
    </location>
</feature>